<sequence length="328" mass="35370">MKSRLSFLLAIAVGAIVSITSCTKDPVDPVQLPAITTDAVTGIYTDTAVAHATITSDGGSEITLSGVCWSTDSLPIITDGHSIDGHSTDGADDGSFTSKITGLTPGTIYYVRAYTKNASGVAYGQSIRFSTCASDIDGNIYRTVIIGEQLWMQENLRTTHYRNGDAINKVLDGYWWEYYVTNHTGAYSSYNYDDANAPVYGLLYNHGTITDTRNVCPVGWHLPTNEDWQTLSNYLGGDQVAGGKMKEAGTTHWQAPNTGATNSSGFTALPAGNVGYGGFYAMGQNCGFWSDYNQVFSYSVGLYYQSEWIAVSDNGPSILGLSIRCIKD</sequence>
<name>A0A5B2VIE6_9BACT</name>
<keyword evidence="4" id="KW-1185">Reference proteome</keyword>
<evidence type="ECO:0000256" key="1">
    <source>
        <dbReference type="SAM" id="SignalP"/>
    </source>
</evidence>
<dbReference type="PROSITE" id="PS51257">
    <property type="entry name" value="PROKAR_LIPOPROTEIN"/>
    <property type="match status" value="1"/>
</dbReference>
<dbReference type="RefSeq" id="WP_149840030.1">
    <property type="nucleotide sequence ID" value="NZ_VUOC01000004.1"/>
</dbReference>
<evidence type="ECO:0000313" key="4">
    <source>
        <dbReference type="Proteomes" id="UP000324611"/>
    </source>
</evidence>
<dbReference type="InterPro" id="IPR011871">
    <property type="entry name" value="Fib_succ_major"/>
</dbReference>
<evidence type="ECO:0000259" key="2">
    <source>
        <dbReference type="Pfam" id="PF09603"/>
    </source>
</evidence>
<feature type="domain" description="Fibrobacter succinogenes major paralogous" evidence="2">
    <location>
        <begin position="144"/>
        <end position="327"/>
    </location>
</feature>
<feature type="signal peptide" evidence="1">
    <location>
        <begin position="1"/>
        <end position="23"/>
    </location>
</feature>
<gene>
    <name evidence="3" type="ORF">F0L74_21800</name>
</gene>
<proteinExistence type="predicted"/>
<reference evidence="3 4" key="1">
    <citation type="submission" date="2019-09" db="EMBL/GenBank/DDBJ databases">
        <title>Chitinophaga ginsengihumi sp. nov., isolated from soil of ginseng rhizosphere.</title>
        <authorList>
            <person name="Lee J."/>
        </authorList>
    </citation>
    <scope>NUCLEOTIDE SEQUENCE [LARGE SCALE GENOMIC DNA]</scope>
    <source>
        <strain evidence="3 4">BN140078</strain>
    </source>
</reference>
<feature type="chain" id="PRO_5022897229" description="Fibrobacter succinogenes major paralogous domain-containing protein" evidence="1">
    <location>
        <begin position="24"/>
        <end position="328"/>
    </location>
</feature>
<dbReference type="AlphaFoldDB" id="A0A5B2VIE6"/>
<keyword evidence="1" id="KW-0732">Signal</keyword>
<dbReference type="Pfam" id="PF09603">
    <property type="entry name" value="Fib_succ_major"/>
    <property type="match status" value="1"/>
</dbReference>
<comment type="caution">
    <text evidence="3">The sequence shown here is derived from an EMBL/GenBank/DDBJ whole genome shotgun (WGS) entry which is preliminary data.</text>
</comment>
<accession>A0A5B2VIE6</accession>
<dbReference type="Proteomes" id="UP000324611">
    <property type="component" value="Unassembled WGS sequence"/>
</dbReference>
<reference evidence="3 4" key="2">
    <citation type="submission" date="2019-09" db="EMBL/GenBank/DDBJ databases">
        <authorList>
            <person name="Jin C."/>
        </authorList>
    </citation>
    <scope>NUCLEOTIDE SEQUENCE [LARGE SCALE GENOMIC DNA]</scope>
    <source>
        <strain evidence="3 4">BN140078</strain>
    </source>
</reference>
<evidence type="ECO:0000313" key="3">
    <source>
        <dbReference type="EMBL" id="KAA2238851.1"/>
    </source>
</evidence>
<protein>
    <recommendedName>
        <fullName evidence="2">Fibrobacter succinogenes major paralogous domain-containing protein</fullName>
    </recommendedName>
</protein>
<dbReference type="EMBL" id="VUOC01000004">
    <property type="protein sequence ID" value="KAA2238851.1"/>
    <property type="molecule type" value="Genomic_DNA"/>
</dbReference>
<dbReference type="NCBIfam" id="TIGR02145">
    <property type="entry name" value="Fib_succ_major"/>
    <property type="match status" value="1"/>
</dbReference>
<organism evidence="3 4">
    <name type="scientific">Chitinophaga agrisoli</name>
    <dbReference type="NCBI Taxonomy" id="2607653"/>
    <lineage>
        <taxon>Bacteria</taxon>
        <taxon>Pseudomonadati</taxon>
        <taxon>Bacteroidota</taxon>
        <taxon>Chitinophagia</taxon>
        <taxon>Chitinophagales</taxon>
        <taxon>Chitinophagaceae</taxon>
        <taxon>Chitinophaga</taxon>
    </lineage>
</organism>